<dbReference type="SMART" id="SM00028">
    <property type="entry name" value="TPR"/>
    <property type="match status" value="3"/>
</dbReference>
<evidence type="ECO:0000313" key="2">
    <source>
        <dbReference type="EMBL" id="PQD95570.1"/>
    </source>
</evidence>
<dbReference type="Gene3D" id="1.25.40.10">
    <property type="entry name" value="Tetratricopeptide repeat domain"/>
    <property type="match status" value="1"/>
</dbReference>
<keyword evidence="3" id="KW-1185">Reference proteome</keyword>
<accession>A0A2S7N0N8</accession>
<dbReference type="RefSeq" id="WP_104849324.1">
    <property type="nucleotide sequence ID" value="NZ_PKOZ01000004.1"/>
</dbReference>
<dbReference type="AlphaFoldDB" id="A0A2S7N0N8"/>
<keyword evidence="1" id="KW-0802">TPR repeat</keyword>
<gene>
    <name evidence="2" type="ORF">CYL18_09830</name>
</gene>
<evidence type="ECO:0000256" key="1">
    <source>
        <dbReference type="PROSITE-ProRule" id="PRU00339"/>
    </source>
</evidence>
<feature type="repeat" description="TPR" evidence="1">
    <location>
        <begin position="93"/>
        <end position="126"/>
    </location>
</feature>
<dbReference type="PROSITE" id="PS50005">
    <property type="entry name" value="TPR"/>
    <property type="match status" value="1"/>
</dbReference>
<organism evidence="2 3">
    <name type="scientific">Pradoshia eiseniae</name>
    <dbReference type="NCBI Taxonomy" id="2064768"/>
    <lineage>
        <taxon>Bacteria</taxon>
        <taxon>Bacillati</taxon>
        <taxon>Bacillota</taxon>
        <taxon>Bacilli</taxon>
        <taxon>Bacillales</taxon>
        <taxon>Bacillaceae</taxon>
        <taxon>Pradoshia</taxon>
    </lineage>
</organism>
<sequence length="199" mass="22952">MHKLNFFSTSDQTEDYLKKAILADENQEIDNAISHFEKGLDSVTDKTPRRVRKMILPATILLAKNYTEKHHYEKALATYRSAINLAKTDTEKMNAYEGAGKLAYLTGNYEEATSHYLQALQYAAKKTPKDKILVVHSKILHELGHVLLDSHPSLTEEQKQQAEEYRKYLTGQPHSYDLTQLPYYREIGMDLLNEYQVLT</sequence>
<reference evidence="2 3" key="1">
    <citation type="submission" date="2017-12" db="EMBL/GenBank/DDBJ databases">
        <title>Taxonomic description and draft genome of Pradoshia cofamensis Gen. nov., sp. nov., a thermotolerant bacillale isolated from anterior gut of earthworm Eisenia fetida.</title>
        <authorList>
            <person name="Saha T."/>
            <person name="Chakraborty R."/>
        </authorList>
    </citation>
    <scope>NUCLEOTIDE SEQUENCE [LARGE SCALE GENOMIC DNA]</scope>
    <source>
        <strain evidence="2 3">EAG3</strain>
    </source>
</reference>
<name>A0A2S7N0N8_9BACI</name>
<comment type="caution">
    <text evidence="2">The sequence shown here is derived from an EMBL/GenBank/DDBJ whole genome shotgun (WGS) entry which is preliminary data.</text>
</comment>
<dbReference type="InterPro" id="IPR011990">
    <property type="entry name" value="TPR-like_helical_dom_sf"/>
</dbReference>
<dbReference type="OrthoDB" id="2964226at2"/>
<proteinExistence type="predicted"/>
<dbReference type="SUPFAM" id="SSF48452">
    <property type="entry name" value="TPR-like"/>
    <property type="match status" value="1"/>
</dbReference>
<dbReference type="EMBL" id="PKOZ01000004">
    <property type="protein sequence ID" value="PQD95570.1"/>
    <property type="molecule type" value="Genomic_DNA"/>
</dbReference>
<dbReference type="InterPro" id="IPR019734">
    <property type="entry name" value="TPR_rpt"/>
</dbReference>
<evidence type="ECO:0000313" key="3">
    <source>
        <dbReference type="Proteomes" id="UP000239663"/>
    </source>
</evidence>
<dbReference type="Proteomes" id="UP000239663">
    <property type="component" value="Unassembled WGS sequence"/>
</dbReference>
<protein>
    <submittedName>
        <fullName evidence="2">Uncharacterized protein</fullName>
    </submittedName>
</protein>